<dbReference type="EMBL" id="AOPY01001391">
    <property type="protein sequence ID" value="EPJ40108.1"/>
    <property type="molecule type" value="Genomic_DNA"/>
</dbReference>
<comment type="caution">
    <text evidence="2">The sequence shown here is derived from an EMBL/GenBank/DDBJ whole genome shotgun (WGS) entry which is preliminary data.</text>
</comment>
<evidence type="ECO:0000256" key="1">
    <source>
        <dbReference type="SAM" id="MobiDB-lite"/>
    </source>
</evidence>
<evidence type="ECO:0000313" key="3">
    <source>
        <dbReference type="Proteomes" id="UP000015001"/>
    </source>
</evidence>
<proteinExistence type="predicted"/>
<keyword evidence="3" id="KW-1185">Reference proteome</keyword>
<protein>
    <submittedName>
        <fullName evidence="2">Uncharacterized protein</fullName>
    </submittedName>
</protein>
<dbReference type="Proteomes" id="UP000015001">
    <property type="component" value="Unassembled WGS sequence"/>
</dbReference>
<name>S4MKM9_9ACTN</name>
<gene>
    <name evidence="2" type="ORF">STAFG_2863</name>
</gene>
<organism evidence="2 3">
    <name type="scientific">Streptomyces afghaniensis 772</name>
    <dbReference type="NCBI Taxonomy" id="1283301"/>
    <lineage>
        <taxon>Bacteria</taxon>
        <taxon>Bacillati</taxon>
        <taxon>Actinomycetota</taxon>
        <taxon>Actinomycetes</taxon>
        <taxon>Kitasatosporales</taxon>
        <taxon>Streptomycetaceae</taxon>
        <taxon>Streptomyces</taxon>
    </lineage>
</organism>
<dbReference type="AlphaFoldDB" id="S4MKM9"/>
<dbReference type="HOGENOM" id="CLU_1748555_0_0_11"/>
<sequence length="149" mass="15893">MAGGHVPPTFFLLSGADSAAKFARDREGISTTSRSDSHFTLQSDLFAHLPVKSMLVLYSALRSVYRALIHPADLHRDHGRDRPPPRAGSPSLDRAAPEETGNTCQPASPPAPTIRAGPSAPIHPTARRPMAPAVSGSRVPTCRPRSRSS</sequence>
<feature type="compositionally biased region" description="Basic and acidic residues" evidence="1">
    <location>
        <begin position="73"/>
        <end position="84"/>
    </location>
</feature>
<dbReference type="PATRIC" id="fig|1283301.3.peg.2834"/>
<feature type="region of interest" description="Disordered" evidence="1">
    <location>
        <begin position="73"/>
        <end position="149"/>
    </location>
</feature>
<evidence type="ECO:0000313" key="2">
    <source>
        <dbReference type="EMBL" id="EPJ40108.1"/>
    </source>
</evidence>
<reference evidence="2 3" key="1">
    <citation type="submission" date="2013-02" db="EMBL/GenBank/DDBJ databases">
        <title>Draft Genome Sequence of Streptomyces afghaniensis, Which Produces Compounds of the Julimycin B-Complex.</title>
        <authorList>
            <person name="Gruening B.A."/>
            <person name="Praeg A."/>
            <person name="Erxleben A."/>
            <person name="Guenther S."/>
            <person name="Fiedler H.-P."/>
            <person name="Goodfellow M."/>
            <person name="Mueller M."/>
        </authorList>
    </citation>
    <scope>NUCLEOTIDE SEQUENCE [LARGE SCALE GENOMIC DNA]</scope>
    <source>
        <strain evidence="2 3">772</strain>
    </source>
</reference>
<accession>S4MKM9</accession>